<evidence type="ECO:0000313" key="3">
    <source>
        <dbReference type="Proteomes" id="UP000797356"/>
    </source>
</evidence>
<dbReference type="Proteomes" id="UP000797356">
    <property type="component" value="Chromosome 12"/>
</dbReference>
<gene>
    <name evidence="2" type="ORF">COCNU_12G003400</name>
</gene>
<evidence type="ECO:0000313" key="2">
    <source>
        <dbReference type="EMBL" id="KAG1365340.1"/>
    </source>
</evidence>
<dbReference type="AlphaFoldDB" id="A0A8K0IQV7"/>
<name>A0A8K0IQV7_COCNU</name>
<proteinExistence type="predicted"/>
<keyword evidence="3" id="KW-1185">Reference proteome</keyword>
<feature type="compositionally biased region" description="Basic and acidic residues" evidence="1">
    <location>
        <begin position="40"/>
        <end position="57"/>
    </location>
</feature>
<protein>
    <submittedName>
        <fullName evidence="2">Uncharacterized protein</fullName>
    </submittedName>
</protein>
<comment type="caution">
    <text evidence="2">The sequence shown here is derived from an EMBL/GenBank/DDBJ whole genome shotgun (WGS) entry which is preliminary data.</text>
</comment>
<reference evidence="2" key="2">
    <citation type="submission" date="2019-07" db="EMBL/GenBank/DDBJ databases">
        <authorList>
            <person name="Yang Y."/>
            <person name="Bocs S."/>
            <person name="Baudouin L."/>
        </authorList>
    </citation>
    <scope>NUCLEOTIDE SEQUENCE</scope>
    <source>
        <tissue evidence="2">Spear leaf of Hainan Tall coconut</tissue>
    </source>
</reference>
<dbReference type="EMBL" id="CM017883">
    <property type="protein sequence ID" value="KAG1365340.1"/>
    <property type="molecule type" value="Genomic_DNA"/>
</dbReference>
<reference evidence="2" key="1">
    <citation type="journal article" date="2017" name="Gigascience">
        <title>The genome draft of coconut (Cocos nucifera).</title>
        <authorList>
            <person name="Xiao Y."/>
            <person name="Xu P."/>
            <person name="Fan H."/>
            <person name="Baudouin L."/>
            <person name="Xia W."/>
            <person name="Bocs S."/>
            <person name="Xu J."/>
            <person name="Li Q."/>
            <person name="Guo A."/>
            <person name="Zhou L."/>
            <person name="Li J."/>
            <person name="Wu Y."/>
            <person name="Ma Z."/>
            <person name="Armero A."/>
            <person name="Issali A.E."/>
            <person name="Liu N."/>
            <person name="Peng M."/>
            <person name="Yang Y."/>
        </authorList>
    </citation>
    <scope>NUCLEOTIDE SEQUENCE</scope>
    <source>
        <tissue evidence="2">Spear leaf of Hainan Tall coconut</tissue>
    </source>
</reference>
<sequence length="79" mass="9330">MIGKEEWYQLQRETKARHQRAFDEIKSLIAGLSLQNMERAGERHVEEKEKENQDGRIKRGWGHSTKFEFPRFDGKGLEG</sequence>
<dbReference type="OrthoDB" id="1933597at2759"/>
<organism evidence="2 3">
    <name type="scientific">Cocos nucifera</name>
    <name type="common">Coconut palm</name>
    <dbReference type="NCBI Taxonomy" id="13894"/>
    <lineage>
        <taxon>Eukaryota</taxon>
        <taxon>Viridiplantae</taxon>
        <taxon>Streptophyta</taxon>
        <taxon>Embryophyta</taxon>
        <taxon>Tracheophyta</taxon>
        <taxon>Spermatophyta</taxon>
        <taxon>Magnoliopsida</taxon>
        <taxon>Liliopsida</taxon>
        <taxon>Arecaceae</taxon>
        <taxon>Arecoideae</taxon>
        <taxon>Cocoseae</taxon>
        <taxon>Attaleinae</taxon>
        <taxon>Cocos</taxon>
    </lineage>
</organism>
<evidence type="ECO:0000256" key="1">
    <source>
        <dbReference type="SAM" id="MobiDB-lite"/>
    </source>
</evidence>
<accession>A0A8K0IQV7</accession>
<feature type="region of interest" description="Disordered" evidence="1">
    <location>
        <begin position="40"/>
        <end position="61"/>
    </location>
</feature>